<feature type="compositionally biased region" description="Gly residues" evidence="1">
    <location>
        <begin position="358"/>
        <end position="373"/>
    </location>
</feature>
<dbReference type="EMBL" id="CP015118">
    <property type="protein sequence ID" value="ARN19071.1"/>
    <property type="molecule type" value="Genomic_DNA"/>
</dbReference>
<keyword evidence="2" id="KW-0732">Signal</keyword>
<accession>A0A1W6L431</accession>
<dbReference type="KEGG" id="rgu:A4W93_03590"/>
<dbReference type="RefSeq" id="WP_085749311.1">
    <property type="nucleotide sequence ID" value="NZ_BSPR01000002.1"/>
</dbReference>
<protein>
    <submittedName>
        <fullName evidence="3">Uncharacterized protein</fullName>
    </submittedName>
</protein>
<feature type="signal peptide" evidence="2">
    <location>
        <begin position="1"/>
        <end position="31"/>
    </location>
</feature>
<feature type="compositionally biased region" description="Basic and acidic residues" evidence="1">
    <location>
        <begin position="330"/>
        <end position="343"/>
    </location>
</feature>
<dbReference type="Pfam" id="PF11737">
    <property type="entry name" value="DUF3300"/>
    <property type="match status" value="1"/>
</dbReference>
<feature type="compositionally biased region" description="Basic and acidic residues" evidence="1">
    <location>
        <begin position="270"/>
        <end position="287"/>
    </location>
</feature>
<gene>
    <name evidence="3" type="ORF">A4W93_03590</name>
</gene>
<feature type="chain" id="PRO_5043758401" evidence="2">
    <location>
        <begin position="32"/>
        <end position="438"/>
    </location>
</feature>
<name>A0A1W6L431_9BURK</name>
<dbReference type="PANTHER" id="PTHR40269:SF1">
    <property type="entry name" value="OUTER MEMBRANE PROTEIN"/>
    <property type="match status" value="1"/>
</dbReference>
<dbReference type="OrthoDB" id="197257at2"/>
<dbReference type="PANTHER" id="PTHR40269">
    <property type="entry name" value="OUTER MEMBRANE PROTEIN-RELATED"/>
    <property type="match status" value="1"/>
</dbReference>
<feature type="compositionally biased region" description="Gly residues" evidence="1">
    <location>
        <begin position="413"/>
        <end position="438"/>
    </location>
</feature>
<evidence type="ECO:0000256" key="1">
    <source>
        <dbReference type="SAM" id="MobiDB-lite"/>
    </source>
</evidence>
<evidence type="ECO:0000313" key="4">
    <source>
        <dbReference type="Proteomes" id="UP000193427"/>
    </source>
</evidence>
<reference evidence="3 4" key="1">
    <citation type="submission" date="2016-04" db="EMBL/GenBank/DDBJ databases">
        <title>Complete genome sequence of natural rubber-degrading, novel Gram-negative bacterium, Rhizobacter gummiphilus strain NS21.</title>
        <authorList>
            <person name="Tabata M."/>
            <person name="Kasai D."/>
            <person name="Fukuda M."/>
        </authorList>
    </citation>
    <scope>NUCLEOTIDE SEQUENCE [LARGE SCALE GENOMIC DNA]</scope>
    <source>
        <strain evidence="3 4">NS21</strain>
    </source>
</reference>
<feature type="region of interest" description="Disordered" evidence="1">
    <location>
        <begin position="261"/>
        <end position="438"/>
    </location>
</feature>
<evidence type="ECO:0000313" key="3">
    <source>
        <dbReference type="EMBL" id="ARN19071.1"/>
    </source>
</evidence>
<dbReference type="AlphaFoldDB" id="A0A1W6L431"/>
<evidence type="ECO:0000256" key="2">
    <source>
        <dbReference type="SAM" id="SignalP"/>
    </source>
</evidence>
<sequence length="438" mass="47136">MTHPLFAPIHRFARWLVLLAALALPWGPALAQDPKPFSDAELDQMLAPIALYPDSLLSQVLMAATYPADVKDAAAWSKAHPDAKGDAAVKQVESQPWEPAVQSLVAFPQVLSMMSAQPDQVQKLGDAFLADPGRVMDRVQFLRKKAQEAGNLKTTSEQKVSNTTEENKQVIVIEPAQPQNVYVPVYQPSVVYGSWMYPSYPPTYWPPPPYYYPGASFAAGFVWGAAVVGVSNALWGGFGWGHNDVNINVNRYNNINVNNKITNNNNHFNHNPERRRDVPYRDSRSREQFGQTQRAGANDRNQFRGHDTQRDAERARASETLSNRGADPAAGRERLQGADRERANQAVRSGDRATPGGRESGAGHRQGAGGGGTRDTFGAGTHDNAFSGVRDTGAARADADRGRSSRASMPASHGGGGGARAGGHGGGGARAGGGGRRH</sequence>
<dbReference type="STRING" id="946333.A4W93_03590"/>
<dbReference type="InterPro" id="IPR021728">
    <property type="entry name" value="DUF3300"/>
</dbReference>
<organism evidence="3 4">
    <name type="scientific">Piscinibacter gummiphilus</name>
    <dbReference type="NCBI Taxonomy" id="946333"/>
    <lineage>
        <taxon>Bacteria</taxon>
        <taxon>Pseudomonadati</taxon>
        <taxon>Pseudomonadota</taxon>
        <taxon>Betaproteobacteria</taxon>
        <taxon>Burkholderiales</taxon>
        <taxon>Sphaerotilaceae</taxon>
        <taxon>Piscinibacter</taxon>
    </lineage>
</organism>
<proteinExistence type="predicted"/>
<feature type="compositionally biased region" description="Basic and acidic residues" evidence="1">
    <location>
        <begin position="301"/>
        <end position="317"/>
    </location>
</feature>
<keyword evidence="4" id="KW-1185">Reference proteome</keyword>
<dbReference type="Proteomes" id="UP000193427">
    <property type="component" value="Chromosome"/>
</dbReference>